<reference evidence="1 2" key="1">
    <citation type="submission" date="2020-03" db="EMBL/GenBank/DDBJ databases">
        <title>Tamlana sp. nov, isolated from XXX.</title>
        <authorList>
            <person name="Cao W.R."/>
        </authorList>
    </citation>
    <scope>NUCLEOTIDE SEQUENCE [LARGE SCALE GENOMIC DNA]</scope>
    <source>
        <strain evidence="1 2">HST1-43</strain>
    </source>
</reference>
<dbReference type="RefSeq" id="WP_167920429.1">
    <property type="nucleotide sequence ID" value="NZ_JAAVJS010000637.1"/>
</dbReference>
<dbReference type="Proteomes" id="UP000760545">
    <property type="component" value="Unassembled WGS sequence"/>
</dbReference>
<feature type="non-terminal residue" evidence="1">
    <location>
        <position position="109"/>
    </location>
</feature>
<comment type="caution">
    <text evidence="1">The sequence shown here is derived from an EMBL/GenBank/DDBJ whole genome shotgun (WGS) entry which is preliminary data.</text>
</comment>
<name>A0ABX1DGJ8_9FLAO</name>
<sequence>RNYSNPLNQAHKPEYDEKGNKGTIIENRINLGITPFYKFPATIHQEFNVALYDADFIFDNNRFELNYYDAENKPIPMDKIHQVQRRFKEEETYNMFGEVVKSNFDYIQL</sequence>
<evidence type="ECO:0000313" key="1">
    <source>
        <dbReference type="EMBL" id="NJX17441.1"/>
    </source>
</evidence>
<proteinExistence type="predicted"/>
<keyword evidence="2" id="KW-1185">Reference proteome</keyword>
<gene>
    <name evidence="1" type="ORF">HC176_18385</name>
</gene>
<evidence type="ECO:0000313" key="2">
    <source>
        <dbReference type="Proteomes" id="UP000760545"/>
    </source>
</evidence>
<protein>
    <submittedName>
        <fullName evidence="1">Uncharacterized protein</fullName>
    </submittedName>
</protein>
<organism evidence="1 2">
    <name type="scientific">Tamlana crocina</name>
    <dbReference type="NCBI Taxonomy" id="393006"/>
    <lineage>
        <taxon>Bacteria</taxon>
        <taxon>Pseudomonadati</taxon>
        <taxon>Bacteroidota</taxon>
        <taxon>Flavobacteriia</taxon>
        <taxon>Flavobacteriales</taxon>
        <taxon>Flavobacteriaceae</taxon>
        <taxon>Tamlana</taxon>
    </lineage>
</organism>
<accession>A0ABX1DGJ8</accession>
<dbReference type="EMBL" id="JAAVJS010000637">
    <property type="protein sequence ID" value="NJX17441.1"/>
    <property type="molecule type" value="Genomic_DNA"/>
</dbReference>
<feature type="non-terminal residue" evidence="1">
    <location>
        <position position="1"/>
    </location>
</feature>